<protein>
    <submittedName>
        <fullName evidence="2">GG13741</fullName>
    </submittedName>
</protein>
<dbReference type="GO" id="GO:0005634">
    <property type="term" value="C:nucleus"/>
    <property type="evidence" value="ECO:0007669"/>
    <property type="project" value="EnsemblMetazoa"/>
</dbReference>
<proteinExistence type="predicted"/>
<reference evidence="2 3" key="1">
    <citation type="journal article" date="2007" name="Nature">
        <title>Evolution of genes and genomes on the Drosophila phylogeny.</title>
        <authorList>
            <consortium name="Drosophila 12 Genomes Consortium"/>
            <person name="Clark A.G."/>
            <person name="Eisen M.B."/>
            <person name="Smith D.R."/>
            <person name="Bergman C.M."/>
            <person name="Oliver B."/>
            <person name="Markow T.A."/>
            <person name="Kaufman T.C."/>
            <person name="Kellis M."/>
            <person name="Gelbart W."/>
            <person name="Iyer V.N."/>
            <person name="Pollard D.A."/>
            <person name="Sackton T.B."/>
            <person name="Larracuente A.M."/>
            <person name="Singh N.D."/>
            <person name="Abad J.P."/>
            <person name="Abt D.N."/>
            <person name="Adryan B."/>
            <person name="Aguade M."/>
            <person name="Akashi H."/>
            <person name="Anderson W.W."/>
            <person name="Aquadro C.F."/>
            <person name="Ardell D.H."/>
            <person name="Arguello R."/>
            <person name="Artieri C.G."/>
            <person name="Barbash D.A."/>
            <person name="Barker D."/>
            <person name="Barsanti P."/>
            <person name="Batterham P."/>
            <person name="Batzoglou S."/>
            <person name="Begun D."/>
            <person name="Bhutkar A."/>
            <person name="Blanco E."/>
            <person name="Bosak S.A."/>
            <person name="Bradley R.K."/>
            <person name="Brand A.D."/>
            <person name="Brent M.R."/>
            <person name="Brooks A.N."/>
            <person name="Brown R.H."/>
            <person name="Butlin R.K."/>
            <person name="Caggese C."/>
            <person name="Calvi B.R."/>
            <person name="Bernardo de Carvalho A."/>
            <person name="Caspi A."/>
            <person name="Castrezana S."/>
            <person name="Celniker S.E."/>
            <person name="Chang J.L."/>
            <person name="Chapple C."/>
            <person name="Chatterji S."/>
            <person name="Chinwalla A."/>
            <person name="Civetta A."/>
            <person name="Clifton S.W."/>
            <person name="Comeron J.M."/>
            <person name="Costello J.C."/>
            <person name="Coyne J.A."/>
            <person name="Daub J."/>
            <person name="David R.G."/>
            <person name="Delcher A.L."/>
            <person name="Delehaunty K."/>
            <person name="Do C.B."/>
            <person name="Ebling H."/>
            <person name="Edwards K."/>
            <person name="Eickbush T."/>
            <person name="Evans J.D."/>
            <person name="Filipski A."/>
            <person name="Findeiss S."/>
            <person name="Freyhult E."/>
            <person name="Fulton L."/>
            <person name="Fulton R."/>
            <person name="Garcia A.C."/>
            <person name="Gardiner A."/>
            <person name="Garfield D.A."/>
            <person name="Garvin B.E."/>
            <person name="Gibson G."/>
            <person name="Gilbert D."/>
            <person name="Gnerre S."/>
            <person name="Godfrey J."/>
            <person name="Good R."/>
            <person name="Gotea V."/>
            <person name="Gravely B."/>
            <person name="Greenberg A.J."/>
            <person name="Griffiths-Jones S."/>
            <person name="Gross S."/>
            <person name="Guigo R."/>
            <person name="Gustafson E.A."/>
            <person name="Haerty W."/>
            <person name="Hahn M.W."/>
            <person name="Halligan D.L."/>
            <person name="Halpern A.L."/>
            <person name="Halter G.M."/>
            <person name="Han M.V."/>
            <person name="Heger A."/>
            <person name="Hillier L."/>
            <person name="Hinrichs A.S."/>
            <person name="Holmes I."/>
            <person name="Hoskins R.A."/>
            <person name="Hubisz M.J."/>
            <person name="Hultmark D."/>
            <person name="Huntley M.A."/>
            <person name="Jaffe D.B."/>
            <person name="Jagadeeshan S."/>
            <person name="Jeck W.R."/>
            <person name="Johnson J."/>
            <person name="Jones C.D."/>
            <person name="Jordan W.C."/>
            <person name="Karpen G.H."/>
            <person name="Kataoka E."/>
            <person name="Keightley P.D."/>
            <person name="Kheradpour P."/>
            <person name="Kirkness E.F."/>
            <person name="Koerich L.B."/>
            <person name="Kristiansen K."/>
            <person name="Kudrna D."/>
            <person name="Kulathinal R.J."/>
            <person name="Kumar S."/>
            <person name="Kwok R."/>
            <person name="Lander E."/>
            <person name="Langley C.H."/>
            <person name="Lapoint R."/>
            <person name="Lazzaro B.P."/>
            <person name="Lee S.J."/>
            <person name="Levesque L."/>
            <person name="Li R."/>
            <person name="Lin C.F."/>
            <person name="Lin M.F."/>
            <person name="Lindblad-Toh K."/>
            <person name="Llopart A."/>
            <person name="Long M."/>
            <person name="Low L."/>
            <person name="Lozovsky E."/>
            <person name="Lu J."/>
            <person name="Luo M."/>
            <person name="Machado C.A."/>
            <person name="Makalowski W."/>
            <person name="Marzo M."/>
            <person name="Matsuda M."/>
            <person name="Matzkin L."/>
            <person name="McAllister B."/>
            <person name="McBride C.S."/>
            <person name="McKernan B."/>
            <person name="McKernan K."/>
            <person name="Mendez-Lago M."/>
            <person name="Minx P."/>
            <person name="Mollenhauer M.U."/>
            <person name="Montooth K."/>
            <person name="Mount S.M."/>
            <person name="Mu X."/>
            <person name="Myers E."/>
            <person name="Negre B."/>
            <person name="Newfeld S."/>
            <person name="Nielsen R."/>
            <person name="Noor M.A."/>
            <person name="O'Grady P."/>
            <person name="Pachter L."/>
            <person name="Papaceit M."/>
            <person name="Parisi M.J."/>
            <person name="Parisi M."/>
            <person name="Parts L."/>
            <person name="Pedersen J.S."/>
            <person name="Pesole G."/>
            <person name="Phillippy A.M."/>
            <person name="Ponting C.P."/>
            <person name="Pop M."/>
            <person name="Porcelli D."/>
            <person name="Powell J.R."/>
            <person name="Prohaska S."/>
            <person name="Pruitt K."/>
            <person name="Puig M."/>
            <person name="Quesneville H."/>
            <person name="Ram K.R."/>
            <person name="Rand D."/>
            <person name="Rasmussen M.D."/>
            <person name="Reed L.K."/>
            <person name="Reenan R."/>
            <person name="Reily A."/>
            <person name="Remington K.A."/>
            <person name="Rieger T.T."/>
            <person name="Ritchie M.G."/>
            <person name="Robin C."/>
            <person name="Rogers Y.H."/>
            <person name="Rohde C."/>
            <person name="Rozas J."/>
            <person name="Rubenfield M.J."/>
            <person name="Ruiz A."/>
            <person name="Russo S."/>
            <person name="Salzberg S.L."/>
            <person name="Sanchez-Gracia A."/>
            <person name="Saranga D.J."/>
            <person name="Sato H."/>
            <person name="Schaeffer S.W."/>
            <person name="Schatz M.C."/>
            <person name="Schlenke T."/>
            <person name="Schwartz R."/>
            <person name="Segarra C."/>
            <person name="Singh R.S."/>
            <person name="Sirot L."/>
            <person name="Sirota M."/>
            <person name="Sisneros N.B."/>
            <person name="Smith C.D."/>
            <person name="Smith T.F."/>
            <person name="Spieth J."/>
            <person name="Stage D.E."/>
            <person name="Stark A."/>
            <person name="Stephan W."/>
            <person name="Strausberg R.L."/>
            <person name="Strempel S."/>
            <person name="Sturgill D."/>
            <person name="Sutton G."/>
            <person name="Sutton G.G."/>
            <person name="Tao W."/>
            <person name="Teichmann S."/>
            <person name="Tobari Y.N."/>
            <person name="Tomimura Y."/>
            <person name="Tsolas J.M."/>
            <person name="Valente V.L."/>
            <person name="Venter E."/>
            <person name="Venter J.C."/>
            <person name="Vicario S."/>
            <person name="Vieira F.G."/>
            <person name="Vilella A.J."/>
            <person name="Villasante A."/>
            <person name="Walenz B."/>
            <person name="Wang J."/>
            <person name="Wasserman M."/>
            <person name="Watts T."/>
            <person name="Wilson D."/>
            <person name="Wilson R.K."/>
            <person name="Wing R.A."/>
            <person name="Wolfner M.F."/>
            <person name="Wong A."/>
            <person name="Wong G.K."/>
            <person name="Wu C.I."/>
            <person name="Wu G."/>
            <person name="Yamamoto D."/>
            <person name="Yang H.P."/>
            <person name="Yang S.P."/>
            <person name="Yorke J.A."/>
            <person name="Yoshida K."/>
            <person name="Zdobnov E."/>
            <person name="Zhang P."/>
            <person name="Zhang Y."/>
            <person name="Zimin A.V."/>
            <person name="Baldwin J."/>
            <person name="Abdouelleil A."/>
            <person name="Abdulkadir J."/>
            <person name="Abebe A."/>
            <person name="Abera B."/>
            <person name="Abreu J."/>
            <person name="Acer S.C."/>
            <person name="Aftuck L."/>
            <person name="Alexander A."/>
            <person name="An P."/>
            <person name="Anderson E."/>
            <person name="Anderson S."/>
            <person name="Arachi H."/>
            <person name="Azer M."/>
            <person name="Bachantsang P."/>
            <person name="Barry A."/>
            <person name="Bayul T."/>
            <person name="Berlin A."/>
            <person name="Bessette D."/>
            <person name="Bloom T."/>
            <person name="Blye J."/>
            <person name="Boguslavskiy L."/>
            <person name="Bonnet C."/>
            <person name="Boukhgalter B."/>
            <person name="Bourzgui I."/>
            <person name="Brown A."/>
            <person name="Cahill P."/>
            <person name="Channer S."/>
            <person name="Cheshatsang Y."/>
            <person name="Chuda L."/>
            <person name="Citroen M."/>
            <person name="Collymore A."/>
            <person name="Cooke P."/>
            <person name="Costello M."/>
            <person name="D'Aco K."/>
            <person name="Daza R."/>
            <person name="De Haan G."/>
            <person name="DeGray S."/>
            <person name="DeMaso C."/>
            <person name="Dhargay N."/>
            <person name="Dooley K."/>
            <person name="Dooley E."/>
            <person name="Doricent M."/>
            <person name="Dorje P."/>
            <person name="Dorjee K."/>
            <person name="Dupes A."/>
            <person name="Elong R."/>
            <person name="Falk J."/>
            <person name="Farina A."/>
            <person name="Faro S."/>
            <person name="Ferguson D."/>
            <person name="Fisher S."/>
            <person name="Foley C.D."/>
            <person name="Franke A."/>
            <person name="Friedrich D."/>
            <person name="Gadbois L."/>
            <person name="Gearin G."/>
            <person name="Gearin C.R."/>
            <person name="Giannoukos G."/>
            <person name="Goode T."/>
            <person name="Graham J."/>
            <person name="Grandbois E."/>
            <person name="Grewal S."/>
            <person name="Gyaltsen K."/>
            <person name="Hafez N."/>
            <person name="Hagos B."/>
            <person name="Hall J."/>
            <person name="Henson C."/>
            <person name="Hollinger A."/>
            <person name="Honan T."/>
            <person name="Huard M.D."/>
            <person name="Hughes L."/>
            <person name="Hurhula B."/>
            <person name="Husby M.E."/>
            <person name="Kamat A."/>
            <person name="Kanga B."/>
            <person name="Kashin S."/>
            <person name="Khazanovich D."/>
            <person name="Kisner P."/>
            <person name="Lance K."/>
            <person name="Lara M."/>
            <person name="Lee W."/>
            <person name="Lennon N."/>
            <person name="Letendre F."/>
            <person name="LeVine R."/>
            <person name="Lipovsky A."/>
            <person name="Liu X."/>
            <person name="Liu J."/>
            <person name="Liu S."/>
            <person name="Lokyitsang T."/>
            <person name="Lokyitsang Y."/>
            <person name="Lubonja R."/>
            <person name="Lui A."/>
            <person name="MacDonald P."/>
            <person name="Magnisalis V."/>
            <person name="Maru K."/>
            <person name="Matthews C."/>
            <person name="McCusker W."/>
            <person name="McDonough S."/>
            <person name="Mehta T."/>
            <person name="Meldrim J."/>
            <person name="Meneus L."/>
            <person name="Mihai O."/>
            <person name="Mihalev A."/>
            <person name="Mihova T."/>
            <person name="Mittelman R."/>
            <person name="Mlenga V."/>
            <person name="Montmayeur A."/>
            <person name="Mulrain L."/>
            <person name="Navidi A."/>
            <person name="Naylor J."/>
            <person name="Negash T."/>
            <person name="Nguyen T."/>
            <person name="Nguyen N."/>
            <person name="Nicol R."/>
            <person name="Norbu C."/>
            <person name="Norbu N."/>
            <person name="Novod N."/>
            <person name="O'Neill B."/>
            <person name="Osman S."/>
            <person name="Markiewicz E."/>
            <person name="Oyono O.L."/>
            <person name="Patti C."/>
            <person name="Phunkhang P."/>
            <person name="Pierre F."/>
            <person name="Priest M."/>
            <person name="Raghuraman S."/>
            <person name="Rege F."/>
            <person name="Reyes R."/>
            <person name="Rise C."/>
            <person name="Rogov P."/>
            <person name="Ross K."/>
            <person name="Ryan E."/>
            <person name="Settipalli S."/>
            <person name="Shea T."/>
            <person name="Sherpa N."/>
            <person name="Shi L."/>
            <person name="Shih D."/>
            <person name="Sparrow T."/>
            <person name="Spaulding J."/>
            <person name="Stalker J."/>
            <person name="Stange-Thomann N."/>
            <person name="Stavropoulos S."/>
            <person name="Stone C."/>
            <person name="Strader C."/>
            <person name="Tesfaye S."/>
            <person name="Thomson T."/>
            <person name="Thoulutsang Y."/>
            <person name="Thoulutsang D."/>
            <person name="Topham K."/>
            <person name="Topping I."/>
            <person name="Tsamla T."/>
            <person name="Vassiliev H."/>
            <person name="Vo A."/>
            <person name="Wangchuk T."/>
            <person name="Wangdi T."/>
            <person name="Weiand M."/>
            <person name="Wilkinson J."/>
            <person name="Wilson A."/>
            <person name="Yadav S."/>
            <person name="Young G."/>
            <person name="Yu Q."/>
            <person name="Zembek L."/>
            <person name="Zhong D."/>
            <person name="Zimmer A."/>
            <person name="Zwirko Z."/>
            <person name="Jaffe D.B."/>
            <person name="Alvarez P."/>
            <person name="Brockman W."/>
            <person name="Butler J."/>
            <person name="Chin C."/>
            <person name="Gnerre S."/>
            <person name="Grabherr M."/>
            <person name="Kleber M."/>
            <person name="Mauceli E."/>
            <person name="MacCallum I."/>
        </authorList>
    </citation>
    <scope>NUCLEOTIDE SEQUENCE [LARGE SCALE GENOMIC DNA]</scope>
    <source>
        <strain evidence="2 3">TSC#14021-0224.01</strain>
    </source>
</reference>
<dbReference type="OMA" id="MQANDGD"/>
<dbReference type="GO" id="GO:0016007">
    <property type="term" value="C:mitochondrial derivative"/>
    <property type="evidence" value="ECO:0007669"/>
    <property type="project" value="EnsemblMetazoa"/>
</dbReference>
<dbReference type="OrthoDB" id="7871603at2759"/>
<evidence type="ECO:0000313" key="3">
    <source>
        <dbReference type="Proteomes" id="UP000008711"/>
    </source>
</evidence>
<evidence type="ECO:0000313" key="2">
    <source>
        <dbReference type="EMBL" id="EDV48089.1"/>
    </source>
</evidence>
<sequence>MLKRPAFVHRCLQTSFKRGNPLNVLGHLRKKVICKPESQPSQKPKKFEDASIGVIHIIKNEYYAITNPMHRKFLDDLEQQKDQRNKLNRSLKEERRDDLQKMVKECQKLVKEITMQGKDSDVKKVCKELAQKEKSEKEKIKKRCRELAAREKCEKDQLKKKCKELRKKDKCKKKVVCEVEEPCEEQDPCEKCCCPCAKKPKKVDPCKKKDPCKKEDPCKKKKVDWKKKCKEVAKREQCKKLAEKEKFQKMIKQCKKLAEKEKCRKMAEKEKCRKKAKKGKKDK</sequence>
<accession>B3P2R7</accession>
<dbReference type="HOGENOM" id="CLU_095451_0_0_1"/>
<dbReference type="EMBL" id="CH954181">
    <property type="protein sequence ID" value="EDV48089.1"/>
    <property type="molecule type" value="Genomic_DNA"/>
</dbReference>
<keyword evidence="3" id="KW-1185">Reference proteome</keyword>
<gene>
    <name evidence="2" type="primary">Dere\GG13741</name>
    <name evidence="2" type="ORF">Dere_GG13741</name>
</gene>
<dbReference type="PhylomeDB" id="B3P2R7"/>
<dbReference type="GO" id="GO:0036126">
    <property type="term" value="C:sperm flagellum"/>
    <property type="evidence" value="ECO:0007669"/>
    <property type="project" value="EnsemblMetazoa"/>
</dbReference>
<keyword evidence="1" id="KW-0175">Coiled coil</keyword>
<dbReference type="AlphaFoldDB" id="B3P2R7"/>
<organism evidence="2 3">
    <name type="scientific">Drosophila erecta</name>
    <name type="common">Fruit fly</name>
    <dbReference type="NCBI Taxonomy" id="7220"/>
    <lineage>
        <taxon>Eukaryota</taxon>
        <taxon>Metazoa</taxon>
        <taxon>Ecdysozoa</taxon>
        <taxon>Arthropoda</taxon>
        <taxon>Hexapoda</taxon>
        <taxon>Insecta</taxon>
        <taxon>Pterygota</taxon>
        <taxon>Neoptera</taxon>
        <taxon>Endopterygota</taxon>
        <taxon>Diptera</taxon>
        <taxon>Brachycera</taxon>
        <taxon>Muscomorpha</taxon>
        <taxon>Ephydroidea</taxon>
        <taxon>Drosophilidae</taxon>
        <taxon>Drosophila</taxon>
        <taxon>Sophophora</taxon>
    </lineage>
</organism>
<feature type="coiled-coil region" evidence="1">
    <location>
        <begin position="70"/>
        <end position="168"/>
    </location>
</feature>
<reference evidence="2 3" key="2">
    <citation type="journal article" date="2008" name="Bioinformatics">
        <title>Assembly reconciliation.</title>
        <authorList>
            <person name="Zimin A.V."/>
            <person name="Smith D.R."/>
            <person name="Sutton G."/>
            <person name="Yorke J.A."/>
        </authorList>
    </citation>
    <scope>NUCLEOTIDE SEQUENCE [LARGE SCALE GENOMIC DNA]</scope>
    <source>
        <strain evidence="2 3">TSC#14021-0224.01</strain>
    </source>
</reference>
<name>B3P2R7_DROER</name>
<dbReference type="KEGG" id="der:6553187"/>
<dbReference type="Proteomes" id="UP000008711">
    <property type="component" value="Unassembled WGS sequence"/>
</dbReference>
<evidence type="ECO:0000256" key="1">
    <source>
        <dbReference type="SAM" id="Coils"/>
    </source>
</evidence>